<evidence type="ECO:0000259" key="10">
    <source>
        <dbReference type="Pfam" id="PF13231"/>
    </source>
</evidence>
<gene>
    <name evidence="11" type="ORF">E6Q54_04335</name>
</gene>
<reference evidence="11 12" key="1">
    <citation type="submission" date="2018-09" db="EMBL/GenBank/DDBJ databases">
        <title>Metagenome Assembled Genomes from an Advanced Water Purification Facility.</title>
        <authorList>
            <person name="Stamps B.W."/>
            <person name="Spear J.R."/>
        </authorList>
    </citation>
    <scope>NUCLEOTIDE SEQUENCE [LARGE SCALE GENOMIC DNA]</scope>
    <source>
        <strain evidence="11">Bin_29_2</strain>
    </source>
</reference>
<comment type="caution">
    <text evidence="11">The sequence shown here is derived from an EMBL/GenBank/DDBJ whole genome shotgun (WGS) entry which is preliminary data.</text>
</comment>
<dbReference type="GO" id="GO:0016763">
    <property type="term" value="F:pentosyltransferase activity"/>
    <property type="evidence" value="ECO:0007669"/>
    <property type="project" value="TreeGrafter"/>
</dbReference>
<protein>
    <submittedName>
        <fullName evidence="11">Glycosyltransferase family 39 protein</fullName>
    </submittedName>
</protein>
<feature type="transmembrane region" description="Helical" evidence="9">
    <location>
        <begin position="262"/>
        <end position="285"/>
    </location>
</feature>
<dbReference type="InterPro" id="IPR038731">
    <property type="entry name" value="RgtA/B/C-like"/>
</dbReference>
<dbReference type="PANTHER" id="PTHR33908">
    <property type="entry name" value="MANNOSYLTRANSFERASE YKCB-RELATED"/>
    <property type="match status" value="1"/>
</dbReference>
<dbReference type="GO" id="GO:0005886">
    <property type="term" value="C:plasma membrane"/>
    <property type="evidence" value="ECO:0007669"/>
    <property type="project" value="UniProtKB-SubCell"/>
</dbReference>
<dbReference type="AlphaFoldDB" id="A0A5C7YBE3"/>
<evidence type="ECO:0000256" key="3">
    <source>
        <dbReference type="ARBA" id="ARBA00022676"/>
    </source>
</evidence>
<name>A0A5C7YBE3_9MYCO</name>
<evidence type="ECO:0000256" key="7">
    <source>
        <dbReference type="ARBA" id="ARBA00023136"/>
    </source>
</evidence>
<dbReference type="Pfam" id="PF13231">
    <property type="entry name" value="PMT_2"/>
    <property type="match status" value="1"/>
</dbReference>
<proteinExistence type="predicted"/>
<dbReference type="InterPro" id="IPR050297">
    <property type="entry name" value="LipidA_mod_glycosyltrf_83"/>
</dbReference>
<evidence type="ECO:0000256" key="2">
    <source>
        <dbReference type="ARBA" id="ARBA00022475"/>
    </source>
</evidence>
<keyword evidence="4 11" id="KW-0808">Transferase</keyword>
<keyword evidence="2" id="KW-1003">Cell membrane</keyword>
<keyword evidence="5 9" id="KW-0812">Transmembrane</keyword>
<feature type="transmembrane region" description="Helical" evidence="9">
    <location>
        <begin position="34"/>
        <end position="53"/>
    </location>
</feature>
<feature type="transmembrane region" description="Helical" evidence="9">
    <location>
        <begin position="188"/>
        <end position="206"/>
    </location>
</feature>
<keyword evidence="3" id="KW-0328">Glycosyltransferase</keyword>
<dbReference type="Proteomes" id="UP000321797">
    <property type="component" value="Unassembled WGS sequence"/>
</dbReference>
<feature type="transmembrane region" description="Helical" evidence="9">
    <location>
        <begin position="342"/>
        <end position="363"/>
    </location>
</feature>
<feature type="domain" description="Glycosyltransferase RgtA/B/C/D-like" evidence="10">
    <location>
        <begin position="77"/>
        <end position="233"/>
    </location>
</feature>
<evidence type="ECO:0000256" key="5">
    <source>
        <dbReference type="ARBA" id="ARBA00022692"/>
    </source>
</evidence>
<dbReference type="EMBL" id="SSGD01000020">
    <property type="protein sequence ID" value="TXI58972.1"/>
    <property type="molecule type" value="Genomic_DNA"/>
</dbReference>
<sequence>MLGSVPLDDGEPVIRSTAVPGPESTDSWVSRHSLLPVAAVMAIAAAVHGVFAMNYGWHPDEFYYVICGQHPAWGYFDHPPLVPLLARLAAVGGLPGLRLLAIAIHLGCIALAALLAAEFGGRRVAQGITAAAVAASPLFMGAAMFFGTTVVDQLVWIAVLLLVTRALRIGTTVAWLPAGVVAGIGLEAKQTVALLLIGIGVGLVIFRRDTLRSPGPWLAASTAIVMAVPNLIWNAAHGWPNLTFAHAMSVRMGGPLGSLTQLPLLLLLYAGPLLVLLWVIGARWLVADEGRDDRWILVVPAVVLVLCVITGGRCYYAGPVLAALFAAGAVHIETKWSDRAPLGWAAALGASFVGAVVFCLPVLPPTTATALRQVNPIPMETYGWPQFVDEVAAAAASLPSDVPIFTSNYGEASALRVLGPAAGVTRPVVSGDSSYALWGPPTGSPATVLCVGRFPVPRLSQYWAHVGYLNSIRFPAGVHNGESSAKIYLCEKPRGSWAAMWPRMRHSSGVSY</sequence>
<keyword evidence="6 9" id="KW-1133">Transmembrane helix</keyword>
<feature type="transmembrane region" description="Helical" evidence="9">
    <location>
        <begin position="128"/>
        <end position="147"/>
    </location>
</feature>
<evidence type="ECO:0000256" key="9">
    <source>
        <dbReference type="SAM" id="Phobius"/>
    </source>
</evidence>
<feature type="transmembrane region" description="Helical" evidence="9">
    <location>
        <begin position="154"/>
        <end position="176"/>
    </location>
</feature>
<feature type="transmembrane region" description="Helical" evidence="9">
    <location>
        <begin position="297"/>
        <end position="330"/>
    </location>
</feature>
<evidence type="ECO:0000256" key="4">
    <source>
        <dbReference type="ARBA" id="ARBA00022679"/>
    </source>
</evidence>
<dbReference type="PANTHER" id="PTHR33908:SF11">
    <property type="entry name" value="MEMBRANE PROTEIN"/>
    <property type="match status" value="1"/>
</dbReference>
<organism evidence="11 12">
    <name type="scientific">Mycolicibacter arupensis</name>
    <dbReference type="NCBI Taxonomy" id="342002"/>
    <lineage>
        <taxon>Bacteria</taxon>
        <taxon>Bacillati</taxon>
        <taxon>Actinomycetota</taxon>
        <taxon>Actinomycetes</taxon>
        <taxon>Mycobacteriales</taxon>
        <taxon>Mycobacteriaceae</taxon>
        <taxon>Mycolicibacter</taxon>
    </lineage>
</organism>
<evidence type="ECO:0000313" key="12">
    <source>
        <dbReference type="Proteomes" id="UP000321797"/>
    </source>
</evidence>
<evidence type="ECO:0000256" key="6">
    <source>
        <dbReference type="ARBA" id="ARBA00022989"/>
    </source>
</evidence>
<evidence type="ECO:0000256" key="1">
    <source>
        <dbReference type="ARBA" id="ARBA00004651"/>
    </source>
</evidence>
<feature type="region of interest" description="Disordered" evidence="8">
    <location>
        <begin position="1"/>
        <end position="24"/>
    </location>
</feature>
<evidence type="ECO:0000313" key="11">
    <source>
        <dbReference type="EMBL" id="TXI58972.1"/>
    </source>
</evidence>
<feature type="transmembrane region" description="Helical" evidence="9">
    <location>
        <begin position="218"/>
        <end position="236"/>
    </location>
</feature>
<dbReference type="GO" id="GO:0009103">
    <property type="term" value="P:lipopolysaccharide biosynthetic process"/>
    <property type="evidence" value="ECO:0007669"/>
    <property type="project" value="UniProtKB-ARBA"/>
</dbReference>
<accession>A0A5C7YBE3</accession>
<evidence type="ECO:0000256" key="8">
    <source>
        <dbReference type="SAM" id="MobiDB-lite"/>
    </source>
</evidence>
<comment type="subcellular location">
    <subcellularLocation>
        <location evidence="1">Cell membrane</location>
        <topology evidence="1">Multi-pass membrane protein</topology>
    </subcellularLocation>
</comment>
<feature type="transmembrane region" description="Helical" evidence="9">
    <location>
        <begin position="97"/>
        <end position="116"/>
    </location>
</feature>
<dbReference type="OrthoDB" id="5166595at2"/>
<keyword evidence="7 9" id="KW-0472">Membrane</keyword>